<dbReference type="InterPro" id="IPR052355">
    <property type="entry name" value="CENP-V-like"/>
</dbReference>
<reference evidence="5 6" key="1">
    <citation type="submission" date="2022-03" db="EMBL/GenBank/DDBJ databases">
        <title>Luteimonas soily sp. nov., a novel bacterium isolated from the soil.</title>
        <authorList>
            <person name="Zhang X."/>
        </authorList>
    </citation>
    <scope>NUCLEOTIDE SEQUENCE [LARGE SCALE GENOMIC DNA]</scope>
    <source>
        <strain evidence="5 6">50</strain>
    </source>
</reference>
<feature type="domain" description="CENP-V/GFA" evidence="4">
    <location>
        <begin position="6"/>
        <end position="124"/>
    </location>
</feature>
<keyword evidence="3" id="KW-0862">Zinc</keyword>
<dbReference type="InterPro" id="IPR011057">
    <property type="entry name" value="Mss4-like_sf"/>
</dbReference>
<dbReference type="Pfam" id="PF04828">
    <property type="entry name" value="GFA"/>
    <property type="match status" value="1"/>
</dbReference>
<evidence type="ECO:0000256" key="3">
    <source>
        <dbReference type="ARBA" id="ARBA00022833"/>
    </source>
</evidence>
<evidence type="ECO:0000313" key="6">
    <source>
        <dbReference type="Proteomes" id="UP001165423"/>
    </source>
</evidence>
<keyword evidence="2" id="KW-0479">Metal-binding</keyword>
<accession>A0ABT0A6C3</accession>
<dbReference type="InterPro" id="IPR006913">
    <property type="entry name" value="CENP-V/GFA"/>
</dbReference>
<protein>
    <submittedName>
        <fullName evidence="5">GFA family protein</fullName>
    </submittedName>
</protein>
<proteinExistence type="inferred from homology"/>
<evidence type="ECO:0000259" key="4">
    <source>
        <dbReference type="PROSITE" id="PS51891"/>
    </source>
</evidence>
<dbReference type="Gene3D" id="2.170.150.70">
    <property type="match status" value="1"/>
</dbReference>
<dbReference type="PROSITE" id="PS51891">
    <property type="entry name" value="CENP_V_GFA"/>
    <property type="match status" value="1"/>
</dbReference>
<name>A0ABT0A6C3_9GAMM</name>
<keyword evidence="6" id="KW-1185">Reference proteome</keyword>
<comment type="caution">
    <text evidence="5">The sequence shown here is derived from an EMBL/GenBank/DDBJ whole genome shotgun (WGS) entry which is preliminary data.</text>
</comment>
<dbReference type="PANTHER" id="PTHR28620:SF1">
    <property type="entry name" value="CENP-V_GFA DOMAIN-CONTAINING PROTEIN"/>
    <property type="match status" value="1"/>
</dbReference>
<evidence type="ECO:0000256" key="1">
    <source>
        <dbReference type="ARBA" id="ARBA00005495"/>
    </source>
</evidence>
<evidence type="ECO:0000256" key="2">
    <source>
        <dbReference type="ARBA" id="ARBA00022723"/>
    </source>
</evidence>
<dbReference type="SUPFAM" id="SSF51316">
    <property type="entry name" value="Mss4-like"/>
    <property type="match status" value="1"/>
</dbReference>
<gene>
    <name evidence="5" type="ORF">MQC88_11315</name>
</gene>
<dbReference type="PANTHER" id="PTHR28620">
    <property type="entry name" value="CENTROMERE PROTEIN V"/>
    <property type="match status" value="1"/>
</dbReference>
<dbReference type="Proteomes" id="UP001165423">
    <property type="component" value="Unassembled WGS sequence"/>
</dbReference>
<dbReference type="EMBL" id="JALGCL010000004">
    <property type="protein sequence ID" value="MCJ0826532.1"/>
    <property type="molecule type" value="Genomic_DNA"/>
</dbReference>
<evidence type="ECO:0000313" key="5">
    <source>
        <dbReference type="EMBL" id="MCJ0826532.1"/>
    </source>
</evidence>
<sequence>MATQTYTGSCHCGNVRFEADLDLATGGGKCNCSICRKTRNWSASLKPEAFRLLGDEDAVVDYQFGTGSVHWPFCRTCGVRPYAHGDIPEAGGKFYSVQLACLDDVPAQVLADMPVRYSNGRDNDWWHEPGAAEKRFL</sequence>
<dbReference type="RefSeq" id="WP_243322121.1">
    <property type="nucleotide sequence ID" value="NZ_JALGCL010000004.1"/>
</dbReference>
<organism evidence="5 6">
    <name type="scientific">Cognatiluteimonas sedimenti</name>
    <dbReference type="NCBI Taxonomy" id="2927791"/>
    <lineage>
        <taxon>Bacteria</taxon>
        <taxon>Pseudomonadati</taxon>
        <taxon>Pseudomonadota</taxon>
        <taxon>Gammaproteobacteria</taxon>
        <taxon>Lysobacterales</taxon>
        <taxon>Lysobacteraceae</taxon>
        <taxon>Cognatiluteimonas</taxon>
    </lineage>
</organism>
<comment type="similarity">
    <text evidence="1">Belongs to the Gfa family.</text>
</comment>